<dbReference type="NCBIfam" id="NF002806">
    <property type="entry name" value="PRK02948.1"/>
    <property type="match status" value="1"/>
</dbReference>
<dbReference type="PROSITE" id="PS00595">
    <property type="entry name" value="AA_TRANSFER_CLASS_5"/>
    <property type="match status" value="1"/>
</dbReference>
<accession>A0ABT9ZX39</accession>
<comment type="similarity">
    <text evidence="2">Belongs to the class-V pyridoxal-phosphate-dependent aminotransferase family. NifS/IscS subfamily.</text>
</comment>
<dbReference type="InterPro" id="IPR015422">
    <property type="entry name" value="PyrdxlP-dep_Trfase_small"/>
</dbReference>
<dbReference type="SUPFAM" id="SSF53383">
    <property type="entry name" value="PLP-dependent transferases"/>
    <property type="match status" value="1"/>
</dbReference>
<organism evidence="12 13">
    <name type="scientific">Evansella vedderi</name>
    <dbReference type="NCBI Taxonomy" id="38282"/>
    <lineage>
        <taxon>Bacteria</taxon>
        <taxon>Bacillati</taxon>
        <taxon>Bacillota</taxon>
        <taxon>Bacilli</taxon>
        <taxon>Bacillales</taxon>
        <taxon>Bacillaceae</taxon>
        <taxon>Evansella</taxon>
    </lineage>
</organism>
<dbReference type="Pfam" id="PF00266">
    <property type="entry name" value="Aminotran_5"/>
    <property type="match status" value="1"/>
</dbReference>
<keyword evidence="5" id="KW-0479">Metal-binding</keyword>
<evidence type="ECO:0000256" key="4">
    <source>
        <dbReference type="ARBA" id="ARBA00022679"/>
    </source>
</evidence>
<evidence type="ECO:0000256" key="1">
    <source>
        <dbReference type="ARBA" id="ARBA00001933"/>
    </source>
</evidence>
<comment type="catalytic activity">
    <reaction evidence="9">
        <text>(sulfur carrier)-H + L-cysteine = (sulfur carrier)-SH + L-alanine</text>
        <dbReference type="Rhea" id="RHEA:43892"/>
        <dbReference type="Rhea" id="RHEA-COMP:14737"/>
        <dbReference type="Rhea" id="RHEA-COMP:14739"/>
        <dbReference type="ChEBI" id="CHEBI:29917"/>
        <dbReference type="ChEBI" id="CHEBI:35235"/>
        <dbReference type="ChEBI" id="CHEBI:57972"/>
        <dbReference type="ChEBI" id="CHEBI:64428"/>
        <dbReference type="EC" id="2.8.1.7"/>
    </reaction>
</comment>
<evidence type="ECO:0000256" key="2">
    <source>
        <dbReference type="ARBA" id="ARBA00006490"/>
    </source>
</evidence>
<dbReference type="PIRSF" id="PIRSF005572">
    <property type="entry name" value="NifS"/>
    <property type="match status" value="1"/>
</dbReference>
<evidence type="ECO:0000256" key="6">
    <source>
        <dbReference type="ARBA" id="ARBA00022898"/>
    </source>
</evidence>
<evidence type="ECO:0000256" key="9">
    <source>
        <dbReference type="ARBA" id="ARBA00050776"/>
    </source>
</evidence>
<evidence type="ECO:0000256" key="5">
    <source>
        <dbReference type="ARBA" id="ARBA00022723"/>
    </source>
</evidence>
<evidence type="ECO:0000256" key="3">
    <source>
        <dbReference type="ARBA" id="ARBA00012239"/>
    </source>
</evidence>
<feature type="domain" description="Aminotransferase class V" evidence="11">
    <location>
        <begin position="4"/>
        <end position="362"/>
    </location>
</feature>
<evidence type="ECO:0000313" key="13">
    <source>
        <dbReference type="Proteomes" id="UP001230005"/>
    </source>
</evidence>
<keyword evidence="6" id="KW-0663">Pyridoxal phosphate</keyword>
<keyword evidence="8" id="KW-0411">Iron-sulfur</keyword>
<comment type="caution">
    <text evidence="12">The sequence shown here is derived from an EMBL/GenBank/DDBJ whole genome shotgun (WGS) entry which is preliminary data.</text>
</comment>
<dbReference type="Gene3D" id="3.90.1150.10">
    <property type="entry name" value="Aspartate Aminotransferase, domain 1"/>
    <property type="match status" value="1"/>
</dbReference>
<comment type="cofactor">
    <cofactor evidence="1 10">
        <name>pyridoxal 5'-phosphate</name>
        <dbReference type="ChEBI" id="CHEBI:597326"/>
    </cofactor>
</comment>
<evidence type="ECO:0000256" key="7">
    <source>
        <dbReference type="ARBA" id="ARBA00023004"/>
    </source>
</evidence>
<dbReference type="InterPro" id="IPR016454">
    <property type="entry name" value="Cysteine_dSase"/>
</dbReference>
<reference evidence="12 13" key="1">
    <citation type="submission" date="2023-07" db="EMBL/GenBank/DDBJ databases">
        <title>Genomic Encyclopedia of Type Strains, Phase IV (KMG-IV): sequencing the most valuable type-strain genomes for metagenomic binning, comparative biology and taxonomic classification.</title>
        <authorList>
            <person name="Goeker M."/>
        </authorList>
    </citation>
    <scope>NUCLEOTIDE SEQUENCE [LARGE SCALE GENOMIC DNA]</scope>
    <source>
        <strain evidence="12 13">DSM 9768</strain>
    </source>
</reference>
<dbReference type="Proteomes" id="UP001230005">
    <property type="component" value="Unassembled WGS sequence"/>
</dbReference>
<dbReference type="GO" id="GO:0031071">
    <property type="term" value="F:cysteine desulfurase activity"/>
    <property type="evidence" value="ECO:0007669"/>
    <property type="project" value="UniProtKB-EC"/>
</dbReference>
<keyword evidence="7" id="KW-0408">Iron</keyword>
<dbReference type="InterPro" id="IPR015424">
    <property type="entry name" value="PyrdxlP-dep_Trfase"/>
</dbReference>
<protein>
    <recommendedName>
        <fullName evidence="3">cysteine desulfurase</fullName>
        <ecNumber evidence="3">2.8.1.7</ecNumber>
    </recommendedName>
</protein>
<dbReference type="InterPro" id="IPR020578">
    <property type="entry name" value="Aminotrans_V_PyrdxlP_BS"/>
</dbReference>
<keyword evidence="13" id="KW-1185">Reference proteome</keyword>
<keyword evidence="4 12" id="KW-0808">Transferase</keyword>
<proteinExistence type="inferred from homology"/>
<dbReference type="Gene3D" id="3.40.640.10">
    <property type="entry name" value="Type I PLP-dependent aspartate aminotransferase-like (Major domain)"/>
    <property type="match status" value="1"/>
</dbReference>
<evidence type="ECO:0000259" key="11">
    <source>
        <dbReference type="Pfam" id="PF00266"/>
    </source>
</evidence>
<dbReference type="InterPro" id="IPR015421">
    <property type="entry name" value="PyrdxlP-dep_Trfase_major"/>
</dbReference>
<dbReference type="PANTHER" id="PTHR11601">
    <property type="entry name" value="CYSTEINE DESULFURYLASE FAMILY MEMBER"/>
    <property type="match status" value="1"/>
</dbReference>
<dbReference type="EC" id="2.8.1.7" evidence="3"/>
<dbReference type="Gene3D" id="1.10.260.50">
    <property type="match status" value="1"/>
</dbReference>
<dbReference type="RefSeq" id="WP_307326946.1">
    <property type="nucleotide sequence ID" value="NZ_JAUSUG010000012.1"/>
</dbReference>
<sequence length="374" mass="40599">MNRIYLDYNASTPIDPEVIKVMTPLLESNFGNPSTSHWAAKNAKEILNQARSQVAALLSAKNDEIIFTSGGSESNNHAIKGVYYALRNKGKHIITSSIEHPAVKNPLRFLEGEGAKVTYLPVDSTGRVHPAQVEAAITKETILISIMHSNNEVGTLQPIKEIAAIAKRNDILIHTDASQSIGKVPVSVKDLNVDLLTIAGHKLYAPKGFGALFIRENTPIETFIHGAGHEGGRRAGTENIFLAAGLGKACELAKKDAEENKIEPLRNYFWKELSSHYGSNIVLNGEIGSILPNTLNVSFKGYIGQDVLEQIPEIAASTGAACHSGKVQLSEVLEAMGVTKDMGKGTIRFSLGRYTTKEEIDQTLALLKDRIPKL</sequence>
<name>A0ABT9ZX39_9BACI</name>
<dbReference type="EMBL" id="JAUSUG010000012">
    <property type="protein sequence ID" value="MDQ0255793.1"/>
    <property type="molecule type" value="Genomic_DNA"/>
</dbReference>
<evidence type="ECO:0000256" key="8">
    <source>
        <dbReference type="ARBA" id="ARBA00023014"/>
    </source>
</evidence>
<gene>
    <name evidence="12" type="ORF">J2S74_003175</name>
</gene>
<dbReference type="PANTHER" id="PTHR11601:SF34">
    <property type="entry name" value="CYSTEINE DESULFURASE"/>
    <property type="match status" value="1"/>
</dbReference>
<evidence type="ECO:0000256" key="10">
    <source>
        <dbReference type="RuleBase" id="RU004504"/>
    </source>
</evidence>
<evidence type="ECO:0000313" key="12">
    <source>
        <dbReference type="EMBL" id="MDQ0255793.1"/>
    </source>
</evidence>
<dbReference type="InterPro" id="IPR000192">
    <property type="entry name" value="Aminotrans_V_dom"/>
</dbReference>